<dbReference type="RefSeq" id="WP_181266957.1">
    <property type="nucleotide sequence ID" value="NZ_BAAAGB010000001.1"/>
</dbReference>
<sequence>MTSVESPKPLQPAELAPETVVRLRHDPPRVTRLSRRVIVSAAGIASAVVIATAVYALLPEQDAPPRELFKTGAVALPEQLTSGPRDYGGAPKLGPPLPGDLGKPILDAGNPLPGVDPPPTAMPSLQPYAVPEVQASTGQADALRQQRDAARASQLFFPSRAQPEPQAAGPYPPASDAMTGQNRLAATSKEDSDGRLGTPANPRVIQAGTVIAAALITGIQSDLPGMVIAQVTENVYDSPSGSMLLIPQGARLIGDYSADVGFGQNRVQLQWTRLIMPDGRSQQLASFPATDTAGYSGLKDKTDYHWAGVFKAAMISTLLGAGAEFGAGDDRNLVRALRRGSQDSINRAGEQIVSRELSIRPSLTIRPGFPVRVMVTRDLIMDDAR</sequence>
<evidence type="ECO:0000256" key="5">
    <source>
        <dbReference type="ARBA" id="ARBA00023136"/>
    </source>
</evidence>
<organism evidence="8 9">
    <name type="scientific">Sphingomonas ursincola</name>
    <dbReference type="NCBI Taxonomy" id="56361"/>
    <lineage>
        <taxon>Bacteria</taxon>
        <taxon>Pseudomonadati</taxon>
        <taxon>Pseudomonadota</taxon>
        <taxon>Alphaproteobacteria</taxon>
        <taxon>Sphingomonadales</taxon>
        <taxon>Sphingomonadaceae</taxon>
        <taxon>Sphingomonas</taxon>
    </lineage>
</organism>
<keyword evidence="3 7" id="KW-0812">Transmembrane</keyword>
<evidence type="ECO:0000313" key="9">
    <source>
        <dbReference type="Proteomes" id="UP000589292"/>
    </source>
</evidence>
<comment type="subcellular location">
    <subcellularLocation>
        <location evidence="1">Membrane</location>
        <topology evidence="1">Single-pass membrane protein</topology>
    </subcellularLocation>
</comment>
<accession>A0A7V8RCH6</accession>
<keyword evidence="4 7" id="KW-1133">Transmembrane helix</keyword>
<dbReference type="GO" id="GO:0016020">
    <property type="term" value="C:membrane"/>
    <property type="evidence" value="ECO:0007669"/>
    <property type="project" value="UniProtKB-SubCell"/>
</dbReference>
<feature type="region of interest" description="Disordered" evidence="6">
    <location>
        <begin position="157"/>
        <end position="201"/>
    </location>
</feature>
<evidence type="ECO:0000256" key="2">
    <source>
        <dbReference type="ARBA" id="ARBA00010265"/>
    </source>
</evidence>
<dbReference type="Gene3D" id="2.40.128.260">
    <property type="entry name" value="Type IV secretion system, VirB10/TraB/TrbI"/>
    <property type="match status" value="1"/>
</dbReference>
<keyword evidence="5 7" id="KW-0472">Membrane</keyword>
<evidence type="ECO:0000313" key="8">
    <source>
        <dbReference type="EMBL" id="MBA1373952.1"/>
    </source>
</evidence>
<evidence type="ECO:0000256" key="3">
    <source>
        <dbReference type="ARBA" id="ARBA00022692"/>
    </source>
</evidence>
<evidence type="ECO:0000256" key="1">
    <source>
        <dbReference type="ARBA" id="ARBA00004167"/>
    </source>
</evidence>
<name>A0A7V8RCH6_9SPHN</name>
<proteinExistence type="inferred from homology"/>
<evidence type="ECO:0000256" key="4">
    <source>
        <dbReference type="ARBA" id="ARBA00022989"/>
    </source>
</evidence>
<dbReference type="Proteomes" id="UP000589292">
    <property type="component" value="Unassembled WGS sequence"/>
</dbReference>
<reference evidence="8 9" key="1">
    <citation type="journal article" date="1994" name="Int. J. Syst. Bacteriol.">
        <title>Phylogenetic positions of novel aerobic, bacteriochlorophyll a-containing bacteria and description of Roseococcus thiosulfatophilus gen. nov., sp. nov., Erythromicrobium ramosum gen. nov., sp. nov., and Erythrobacter litoralis sp. nov.</title>
        <authorList>
            <person name="Yurkov V."/>
            <person name="Stackebrandt E."/>
            <person name="Holmes A."/>
            <person name="Fuerst J.A."/>
            <person name="Hugenholtz P."/>
            <person name="Golecki J."/>
            <person name="Gad'on N."/>
            <person name="Gorlenko V.M."/>
            <person name="Kompantseva E.I."/>
            <person name="Drews G."/>
        </authorList>
    </citation>
    <scope>NUCLEOTIDE SEQUENCE [LARGE SCALE GENOMIC DNA]</scope>
    <source>
        <strain evidence="8 9">KR-99</strain>
    </source>
</reference>
<feature type="transmembrane region" description="Helical" evidence="7">
    <location>
        <begin position="37"/>
        <end position="58"/>
    </location>
</feature>
<dbReference type="InterPro" id="IPR005498">
    <property type="entry name" value="T4SS_VirB10/TraB/TrbI"/>
</dbReference>
<dbReference type="CDD" id="cd16429">
    <property type="entry name" value="VirB10"/>
    <property type="match status" value="1"/>
</dbReference>
<gene>
    <name evidence="8" type="ORF">FG486_06340</name>
</gene>
<dbReference type="EMBL" id="VDES01000002">
    <property type="protein sequence ID" value="MBA1373952.1"/>
    <property type="molecule type" value="Genomic_DNA"/>
</dbReference>
<comment type="caution">
    <text evidence="8">The sequence shown here is derived from an EMBL/GenBank/DDBJ whole genome shotgun (WGS) entry which is preliminary data.</text>
</comment>
<protein>
    <submittedName>
        <fullName evidence="8">TrbI/VirB10 family protein</fullName>
    </submittedName>
</protein>
<evidence type="ECO:0000256" key="7">
    <source>
        <dbReference type="SAM" id="Phobius"/>
    </source>
</evidence>
<dbReference type="Pfam" id="PF03743">
    <property type="entry name" value="TrbI"/>
    <property type="match status" value="1"/>
</dbReference>
<dbReference type="InterPro" id="IPR042217">
    <property type="entry name" value="T4SS_VirB10/TrbI"/>
</dbReference>
<dbReference type="AlphaFoldDB" id="A0A7V8RCH6"/>
<evidence type="ECO:0000256" key="6">
    <source>
        <dbReference type="SAM" id="MobiDB-lite"/>
    </source>
</evidence>
<comment type="similarity">
    <text evidence="2">Belongs to the TrbI/VirB10 family.</text>
</comment>
<keyword evidence="9" id="KW-1185">Reference proteome</keyword>